<organism evidence="2 3">
    <name type="scientific">Exidia glandulosa HHB12029</name>
    <dbReference type="NCBI Taxonomy" id="1314781"/>
    <lineage>
        <taxon>Eukaryota</taxon>
        <taxon>Fungi</taxon>
        <taxon>Dikarya</taxon>
        <taxon>Basidiomycota</taxon>
        <taxon>Agaricomycotina</taxon>
        <taxon>Agaricomycetes</taxon>
        <taxon>Auriculariales</taxon>
        <taxon>Exidiaceae</taxon>
        <taxon>Exidia</taxon>
    </lineage>
</organism>
<feature type="domain" description="Protein kinase" evidence="1">
    <location>
        <begin position="12"/>
        <end position="283"/>
    </location>
</feature>
<dbReference type="SUPFAM" id="SSF56112">
    <property type="entry name" value="Protein kinase-like (PK-like)"/>
    <property type="match status" value="1"/>
</dbReference>
<dbReference type="GO" id="GO:0004674">
    <property type="term" value="F:protein serine/threonine kinase activity"/>
    <property type="evidence" value="ECO:0007669"/>
    <property type="project" value="TreeGrafter"/>
</dbReference>
<dbReference type="PANTHER" id="PTHR44329">
    <property type="entry name" value="SERINE/THREONINE-PROTEIN KINASE TNNI3K-RELATED"/>
    <property type="match status" value="1"/>
</dbReference>
<sequence length="354" mass="38998">MQPDLSNRISVRTPVVRLHSTAFSEIYAGDLDDNGNVVPVALKRLRYNVGAEAKKDVLRREIAALVYANHVNAHVLAFLGTCQVKQLDDDICIVSEWAAEGDVMSYLSRNPDASRRDILRQVALGLSYLHAPYDGKSIVHGDLHPGNVLIKADKTVLICDFGLCHVVPDGHAASFSGRIEGAPQGRLAYLAPELFDTTDPRSRASDTYSFGILAWELFAGYAPYSNRAAGMVASLVQLCQGKRPPREEIKRSDFEDDIWSVVTDCWDSAPTKRPSMDSVHMRLSAPHSEGNGLPKSQPLRWVDRLVGFASSLWTPTSPQVRSSSPSPISSRNSLLVDVDYEGAALERWKGVWEV</sequence>
<keyword evidence="3" id="KW-1185">Reference proteome</keyword>
<reference evidence="2 3" key="1">
    <citation type="journal article" date="2016" name="Mol. Biol. Evol.">
        <title>Comparative Genomics of Early-Diverging Mushroom-Forming Fungi Provides Insights into the Origins of Lignocellulose Decay Capabilities.</title>
        <authorList>
            <person name="Nagy L.G."/>
            <person name="Riley R."/>
            <person name="Tritt A."/>
            <person name="Adam C."/>
            <person name="Daum C."/>
            <person name="Floudas D."/>
            <person name="Sun H."/>
            <person name="Yadav J.S."/>
            <person name="Pangilinan J."/>
            <person name="Larsson K.H."/>
            <person name="Matsuura K."/>
            <person name="Barry K."/>
            <person name="Labutti K."/>
            <person name="Kuo R."/>
            <person name="Ohm R.A."/>
            <person name="Bhattacharya S.S."/>
            <person name="Shirouzu T."/>
            <person name="Yoshinaga Y."/>
            <person name="Martin F.M."/>
            <person name="Grigoriev I.V."/>
            <person name="Hibbett D.S."/>
        </authorList>
    </citation>
    <scope>NUCLEOTIDE SEQUENCE [LARGE SCALE GENOMIC DNA]</scope>
    <source>
        <strain evidence="2 3">HHB12029</strain>
    </source>
</reference>
<dbReference type="InterPro" id="IPR000719">
    <property type="entry name" value="Prot_kinase_dom"/>
</dbReference>
<dbReference type="InterPro" id="IPR051681">
    <property type="entry name" value="Ser/Thr_Kinases-Pseudokinases"/>
</dbReference>
<dbReference type="GO" id="GO:0005524">
    <property type="term" value="F:ATP binding"/>
    <property type="evidence" value="ECO:0007669"/>
    <property type="project" value="InterPro"/>
</dbReference>
<name>A0A165KZ50_EXIGL</name>
<dbReference type="Proteomes" id="UP000077266">
    <property type="component" value="Unassembled WGS sequence"/>
</dbReference>
<keyword evidence="2" id="KW-0418">Kinase</keyword>
<evidence type="ECO:0000313" key="3">
    <source>
        <dbReference type="Proteomes" id="UP000077266"/>
    </source>
</evidence>
<dbReference type="AlphaFoldDB" id="A0A165KZ50"/>
<dbReference type="EMBL" id="KV425934">
    <property type="protein sequence ID" value="KZV97113.1"/>
    <property type="molecule type" value="Genomic_DNA"/>
</dbReference>
<proteinExistence type="predicted"/>
<dbReference type="InterPro" id="IPR001245">
    <property type="entry name" value="Ser-Thr/Tyr_kinase_cat_dom"/>
</dbReference>
<protein>
    <submittedName>
        <fullName evidence="2">Kinase-like protein</fullName>
    </submittedName>
</protein>
<evidence type="ECO:0000259" key="1">
    <source>
        <dbReference type="PROSITE" id="PS50011"/>
    </source>
</evidence>
<dbReference type="InterPro" id="IPR011009">
    <property type="entry name" value="Kinase-like_dom_sf"/>
</dbReference>
<dbReference type="OrthoDB" id="4062651at2759"/>
<dbReference type="PROSITE" id="PS50011">
    <property type="entry name" value="PROTEIN_KINASE_DOM"/>
    <property type="match status" value="1"/>
</dbReference>
<dbReference type="STRING" id="1314781.A0A165KZ50"/>
<gene>
    <name evidence="2" type="ORF">EXIGLDRAFT_814383</name>
</gene>
<dbReference type="Pfam" id="PF07714">
    <property type="entry name" value="PK_Tyr_Ser-Thr"/>
    <property type="match status" value="1"/>
</dbReference>
<accession>A0A165KZ50</accession>
<dbReference type="PANTHER" id="PTHR44329:SF261">
    <property type="entry name" value="ZINC FINGER CONTAINING PROTEIN KINASE-RELATED"/>
    <property type="match status" value="1"/>
</dbReference>
<dbReference type="InParanoid" id="A0A165KZ50"/>
<evidence type="ECO:0000313" key="2">
    <source>
        <dbReference type="EMBL" id="KZV97113.1"/>
    </source>
</evidence>
<dbReference type="Gene3D" id="1.10.510.10">
    <property type="entry name" value="Transferase(Phosphotransferase) domain 1"/>
    <property type="match status" value="1"/>
</dbReference>
<keyword evidence="2" id="KW-0808">Transferase</keyword>